<protein>
    <submittedName>
        <fullName evidence="1">Uncharacterized protein</fullName>
    </submittedName>
</protein>
<name>A0ABP8CYM2_9FLAO</name>
<keyword evidence="2" id="KW-1185">Reference proteome</keyword>
<dbReference type="Proteomes" id="UP001501682">
    <property type="component" value="Unassembled WGS sequence"/>
</dbReference>
<dbReference type="EMBL" id="BAABCB010000024">
    <property type="protein sequence ID" value="GAA4244974.1"/>
    <property type="molecule type" value="Genomic_DNA"/>
</dbReference>
<dbReference type="RefSeq" id="WP_344715237.1">
    <property type="nucleotide sequence ID" value="NZ_BAABCB010000024.1"/>
</dbReference>
<reference evidence="2" key="1">
    <citation type="journal article" date="2019" name="Int. J. Syst. Evol. Microbiol.">
        <title>The Global Catalogue of Microorganisms (GCM) 10K type strain sequencing project: providing services to taxonomists for standard genome sequencing and annotation.</title>
        <authorList>
            <consortium name="The Broad Institute Genomics Platform"/>
            <consortium name="The Broad Institute Genome Sequencing Center for Infectious Disease"/>
            <person name="Wu L."/>
            <person name="Ma J."/>
        </authorList>
    </citation>
    <scope>NUCLEOTIDE SEQUENCE [LARGE SCALE GENOMIC DNA]</scope>
    <source>
        <strain evidence="2">JCM 17633</strain>
    </source>
</reference>
<accession>A0ABP8CYM2</accession>
<proteinExistence type="predicted"/>
<comment type="caution">
    <text evidence="1">The sequence shown here is derived from an EMBL/GenBank/DDBJ whole genome shotgun (WGS) entry which is preliminary data.</text>
</comment>
<evidence type="ECO:0000313" key="1">
    <source>
        <dbReference type="EMBL" id="GAA4244974.1"/>
    </source>
</evidence>
<sequence length="199" mass="22671">MKKPLIMGILALFGISCSQKNSSDENSMLLWEDDYLMVEIMSSKNLEYALNETGRISEFAEKHSDGNGFSEITAIKEKPIETKQLEINENDFVELLNSVGIKKYPKLTYAGIGEPQIIENSKTKAFGSHSSAIFYDGENNKIEHIWFSTYDWKNIQKTKIADGLNAIGEKYDMIMVDFASEEVIDLKKKSEIEKYLKTE</sequence>
<evidence type="ECO:0000313" key="2">
    <source>
        <dbReference type="Proteomes" id="UP001501682"/>
    </source>
</evidence>
<organism evidence="1 2">
    <name type="scientific">Winogradskyella damuponensis</name>
    <dbReference type="NCBI Taxonomy" id="943939"/>
    <lineage>
        <taxon>Bacteria</taxon>
        <taxon>Pseudomonadati</taxon>
        <taxon>Bacteroidota</taxon>
        <taxon>Flavobacteriia</taxon>
        <taxon>Flavobacteriales</taxon>
        <taxon>Flavobacteriaceae</taxon>
        <taxon>Winogradskyella</taxon>
    </lineage>
</organism>
<gene>
    <name evidence="1" type="ORF">GCM10022292_25650</name>
</gene>
<dbReference type="PROSITE" id="PS51257">
    <property type="entry name" value="PROKAR_LIPOPROTEIN"/>
    <property type="match status" value="1"/>
</dbReference>